<dbReference type="GO" id="GO:0016787">
    <property type="term" value="F:hydrolase activity"/>
    <property type="evidence" value="ECO:0007669"/>
    <property type="project" value="UniProtKB-KW"/>
</dbReference>
<dbReference type="Gene3D" id="2.40.50.90">
    <property type="match status" value="1"/>
</dbReference>
<dbReference type="Proteomes" id="UP000177082">
    <property type="component" value="Unassembled WGS sequence"/>
</dbReference>
<keyword evidence="4" id="KW-0812">Transmembrane</keyword>
<keyword evidence="3" id="KW-0378">Hydrolase</keyword>
<dbReference type="GO" id="GO:0003676">
    <property type="term" value="F:nucleic acid binding"/>
    <property type="evidence" value="ECO:0007669"/>
    <property type="project" value="InterPro"/>
</dbReference>
<feature type="domain" description="TNase-like" evidence="5">
    <location>
        <begin position="100"/>
        <end position="235"/>
    </location>
</feature>
<dbReference type="AlphaFoldDB" id="A0A1F8BBT0"/>
<keyword evidence="1" id="KW-0540">Nuclease</keyword>
<sequence>MENIFLLIFLLSPILVLVGLLKPNLYSKILKRQLSRKTILLGGVAVIVSSFIGFGMTYESPKEKVIVDKKVDSETLGPSAENNKPVTDAEVSSLSIDTNNAVSAKVLRVIDGDTIEVSIDSKTEKVRVIGIDTPETVDPRKLVECFGIEASNKATELLKVGSEVYSESDPSQDNRDKYSRLLRYIWINENLDFGKFMIEEGYAYEYTYEIPYKYQASYKKAQKEAEADKKGLWADDVCIATPIPTVRPTAYPTAKPVIYIAPTSIPTTYVAPTTPPSNTSTSNTGGSWVCDCSKTCPEISSCTEAQYLLNTCGCGARDGDKDGIACDSAPLHCQN</sequence>
<comment type="caution">
    <text evidence="6">The sequence shown here is derived from an EMBL/GenBank/DDBJ whole genome shotgun (WGS) entry which is preliminary data.</text>
</comment>
<evidence type="ECO:0000256" key="3">
    <source>
        <dbReference type="ARBA" id="ARBA00022801"/>
    </source>
</evidence>
<feature type="transmembrane region" description="Helical" evidence="4">
    <location>
        <begin position="38"/>
        <end position="58"/>
    </location>
</feature>
<accession>A0A1F8BBT0</accession>
<keyword evidence="2" id="KW-0255">Endonuclease</keyword>
<dbReference type="InterPro" id="IPR002071">
    <property type="entry name" value="Thermonucl_AS"/>
</dbReference>
<dbReference type="GO" id="GO:0004519">
    <property type="term" value="F:endonuclease activity"/>
    <property type="evidence" value="ECO:0007669"/>
    <property type="project" value="UniProtKB-KW"/>
</dbReference>
<feature type="transmembrane region" description="Helical" evidence="4">
    <location>
        <begin position="6"/>
        <end position="26"/>
    </location>
</feature>
<dbReference type="Pfam" id="PF00565">
    <property type="entry name" value="SNase"/>
    <property type="match status" value="1"/>
</dbReference>
<evidence type="ECO:0000313" key="7">
    <source>
        <dbReference type="Proteomes" id="UP000177082"/>
    </source>
</evidence>
<name>A0A1F8BBT0_9BACT</name>
<dbReference type="PANTHER" id="PTHR12302:SF3">
    <property type="entry name" value="SERINE_THREONINE-PROTEIN KINASE 31"/>
    <property type="match status" value="1"/>
</dbReference>
<evidence type="ECO:0000256" key="4">
    <source>
        <dbReference type="SAM" id="Phobius"/>
    </source>
</evidence>
<dbReference type="EMBL" id="MGHF01000037">
    <property type="protein sequence ID" value="OGM61514.1"/>
    <property type="molecule type" value="Genomic_DNA"/>
</dbReference>
<dbReference type="SUPFAM" id="SSF50199">
    <property type="entry name" value="Staphylococcal nuclease"/>
    <property type="match status" value="1"/>
</dbReference>
<evidence type="ECO:0000259" key="5">
    <source>
        <dbReference type="PROSITE" id="PS50830"/>
    </source>
</evidence>
<reference evidence="6 7" key="1">
    <citation type="journal article" date="2016" name="Nat. Commun.">
        <title>Thousands of microbial genomes shed light on interconnected biogeochemical processes in an aquifer system.</title>
        <authorList>
            <person name="Anantharaman K."/>
            <person name="Brown C.T."/>
            <person name="Hug L.A."/>
            <person name="Sharon I."/>
            <person name="Castelle C.J."/>
            <person name="Probst A.J."/>
            <person name="Thomas B.C."/>
            <person name="Singh A."/>
            <person name="Wilkins M.J."/>
            <person name="Karaoz U."/>
            <person name="Brodie E.L."/>
            <person name="Williams K.H."/>
            <person name="Hubbard S.S."/>
            <person name="Banfield J.F."/>
        </authorList>
    </citation>
    <scope>NUCLEOTIDE SEQUENCE [LARGE SCALE GENOMIC DNA]</scope>
</reference>
<protein>
    <recommendedName>
        <fullName evidence="5">TNase-like domain-containing protein</fullName>
    </recommendedName>
</protein>
<evidence type="ECO:0000256" key="2">
    <source>
        <dbReference type="ARBA" id="ARBA00022759"/>
    </source>
</evidence>
<evidence type="ECO:0000313" key="6">
    <source>
        <dbReference type="EMBL" id="OGM61514.1"/>
    </source>
</evidence>
<dbReference type="InterPro" id="IPR035437">
    <property type="entry name" value="SNase_OB-fold_sf"/>
</dbReference>
<proteinExistence type="predicted"/>
<dbReference type="PANTHER" id="PTHR12302">
    <property type="entry name" value="EBNA2 BINDING PROTEIN P100"/>
    <property type="match status" value="1"/>
</dbReference>
<dbReference type="STRING" id="1802519.A2961_04165"/>
<keyword evidence="4" id="KW-0472">Membrane</keyword>
<evidence type="ECO:0000256" key="1">
    <source>
        <dbReference type="ARBA" id="ARBA00022722"/>
    </source>
</evidence>
<dbReference type="PROSITE" id="PS50830">
    <property type="entry name" value="TNASE_3"/>
    <property type="match status" value="1"/>
</dbReference>
<dbReference type="PROSITE" id="PS01123">
    <property type="entry name" value="TNASE_1"/>
    <property type="match status" value="1"/>
</dbReference>
<organism evidence="6 7">
    <name type="scientific">Candidatus Woesebacteria bacterium RIFCSPLOWO2_01_FULL_39_21</name>
    <dbReference type="NCBI Taxonomy" id="1802519"/>
    <lineage>
        <taxon>Bacteria</taxon>
        <taxon>Candidatus Woeseibacteriota</taxon>
    </lineage>
</organism>
<dbReference type="InterPro" id="IPR016071">
    <property type="entry name" value="Staphylococal_nuclease_OB-fold"/>
</dbReference>
<gene>
    <name evidence="6" type="ORF">A2961_04165</name>
</gene>
<dbReference type="SMART" id="SM00318">
    <property type="entry name" value="SNc"/>
    <property type="match status" value="1"/>
</dbReference>
<keyword evidence="4" id="KW-1133">Transmembrane helix</keyword>